<evidence type="ECO:0000313" key="2">
    <source>
        <dbReference type="Proteomes" id="UP000176406"/>
    </source>
</evidence>
<dbReference type="Proteomes" id="UP000176406">
    <property type="component" value="Unassembled WGS sequence"/>
</dbReference>
<protein>
    <submittedName>
        <fullName evidence="1">Uncharacterized protein</fullName>
    </submittedName>
</protein>
<dbReference type="AlphaFoldDB" id="A0A1G2EC78"/>
<organism evidence="1 2">
    <name type="scientific">Candidatus Nealsonbacteria bacterium RIFCSPLOWO2_01_FULL_41_9</name>
    <dbReference type="NCBI Taxonomy" id="1801671"/>
    <lineage>
        <taxon>Bacteria</taxon>
        <taxon>Candidatus Nealsoniibacteriota</taxon>
    </lineage>
</organism>
<name>A0A1G2EC78_9BACT</name>
<reference evidence="1 2" key="1">
    <citation type="journal article" date="2016" name="Nat. Commun.">
        <title>Thousands of microbial genomes shed light on interconnected biogeochemical processes in an aquifer system.</title>
        <authorList>
            <person name="Anantharaman K."/>
            <person name="Brown C.T."/>
            <person name="Hug L.A."/>
            <person name="Sharon I."/>
            <person name="Castelle C.J."/>
            <person name="Probst A.J."/>
            <person name="Thomas B.C."/>
            <person name="Singh A."/>
            <person name="Wilkins M.J."/>
            <person name="Karaoz U."/>
            <person name="Brodie E.L."/>
            <person name="Williams K.H."/>
            <person name="Hubbard S.S."/>
            <person name="Banfield J.F."/>
        </authorList>
    </citation>
    <scope>NUCLEOTIDE SEQUENCE [LARGE SCALE GENOMIC DNA]</scope>
</reference>
<accession>A0A1G2EC78</accession>
<sequence length="71" mass="8085">MAKKITTFIRGKRVPPSQKISEEELHQMQVAHQQCLEDLKKQFPFSGKVITLHDGKVPRHYGLAAGRFAII</sequence>
<proteinExistence type="predicted"/>
<gene>
    <name evidence="1" type="ORF">A3A08_00315</name>
</gene>
<dbReference type="EMBL" id="MHMG01000016">
    <property type="protein sequence ID" value="OGZ23443.1"/>
    <property type="molecule type" value="Genomic_DNA"/>
</dbReference>
<comment type="caution">
    <text evidence="1">The sequence shown here is derived from an EMBL/GenBank/DDBJ whole genome shotgun (WGS) entry which is preliminary data.</text>
</comment>
<evidence type="ECO:0000313" key="1">
    <source>
        <dbReference type="EMBL" id="OGZ23443.1"/>
    </source>
</evidence>